<accession>A0A0D8YER1</accession>
<proteinExistence type="predicted"/>
<evidence type="ECO:0000256" key="1">
    <source>
        <dbReference type="SAM" id="MobiDB-lite"/>
    </source>
</evidence>
<reference evidence="2 3" key="1">
    <citation type="submission" date="2013-11" db="EMBL/GenBank/DDBJ databases">
        <title>Draft genome of the bovine lungworm Dictyocaulus viviparus.</title>
        <authorList>
            <person name="Mitreva M."/>
        </authorList>
    </citation>
    <scope>NUCLEOTIDE SEQUENCE [LARGE SCALE GENOMIC DNA]</scope>
    <source>
        <strain evidence="2 3">HannoverDv2000</strain>
    </source>
</reference>
<feature type="compositionally biased region" description="Polar residues" evidence="1">
    <location>
        <begin position="374"/>
        <end position="386"/>
    </location>
</feature>
<gene>
    <name evidence="2" type="ORF">DICVIV_00639</name>
</gene>
<dbReference type="EMBL" id="KN716155">
    <property type="protein sequence ID" value="KJH53141.1"/>
    <property type="molecule type" value="Genomic_DNA"/>
</dbReference>
<reference evidence="3" key="2">
    <citation type="journal article" date="2016" name="Sci. Rep.">
        <title>Dictyocaulus viviparus genome, variome and transcriptome elucidate lungworm biology and support future intervention.</title>
        <authorList>
            <person name="McNulty S.N."/>
            <person name="Strube C."/>
            <person name="Rosa B.A."/>
            <person name="Martin J.C."/>
            <person name="Tyagi R."/>
            <person name="Choi Y.J."/>
            <person name="Wang Q."/>
            <person name="Hallsworth Pepin K."/>
            <person name="Zhang X."/>
            <person name="Ozersky P."/>
            <person name="Wilson R.K."/>
            <person name="Sternberg P.W."/>
            <person name="Gasser R.B."/>
            <person name="Mitreva M."/>
        </authorList>
    </citation>
    <scope>NUCLEOTIDE SEQUENCE [LARGE SCALE GENOMIC DNA]</scope>
    <source>
        <strain evidence="3">HannoverDv2000</strain>
    </source>
</reference>
<sequence length="582" mass="65446">MNSFRVEELVFTFHDLQPFSDVLYDEVQLNRLHKMFQVRIQLSEFLSSIPLWVNIDVGKGKVLYLEGLHRNCNSNLIQIQCCSLAEYCVDTLIPSERQIRRLHACVYKDGMTECFRKSPSVTEKQIKNLFDRVLPVLHRREILRTLVWMIAHDDTFAKMAVFDDVFSKSFDTTNELNSTSLTSIDVKIFRWLEMNVNHKAWATLYAATIVDSITRVYSCRQKCDDLFPDGIGRNIEFTVDEIDGIEEHVSRYSLVRDAFWFTATMFRYLASELLMRREFGKAEKKLLFASSIESKNLLIKSTLDKNLPQNESITQSPSTGSGKTLIDACTNTPTITNNSAYLTVGDENETFPSFMDEYATPDTTFTSTIDTPHGRNTSISSVSKSLNADRERQDAATTDYMSKSHTLSVSATGQVAFSGQTNSVPLNNVTNCHTLGISPFKTIGFNGFTGVEGCSSGQFVDGISTSFWKSKYNVSMPEKLGGSISVSDREKLPVHDCKRETDMMQDSTQPELLPFGRPLSCGTLRQFLNPPLEFLSKQCGDLRGIRILEDLATDTPEIPNSNLSMSCTAMEGGYSDDDNCTS</sequence>
<name>A0A0D8YER1_DICVI</name>
<keyword evidence="3" id="KW-1185">Reference proteome</keyword>
<protein>
    <submittedName>
        <fullName evidence="2">Uncharacterized protein</fullName>
    </submittedName>
</protein>
<dbReference type="Proteomes" id="UP000053766">
    <property type="component" value="Unassembled WGS sequence"/>
</dbReference>
<dbReference type="AlphaFoldDB" id="A0A0D8YER1"/>
<feature type="region of interest" description="Disordered" evidence="1">
    <location>
        <begin position="365"/>
        <end position="389"/>
    </location>
</feature>
<dbReference type="OrthoDB" id="5865213at2759"/>
<evidence type="ECO:0000313" key="3">
    <source>
        <dbReference type="Proteomes" id="UP000053766"/>
    </source>
</evidence>
<evidence type="ECO:0000313" key="2">
    <source>
        <dbReference type="EMBL" id="KJH53141.1"/>
    </source>
</evidence>
<organism evidence="2 3">
    <name type="scientific">Dictyocaulus viviparus</name>
    <name type="common">Bovine lungworm</name>
    <dbReference type="NCBI Taxonomy" id="29172"/>
    <lineage>
        <taxon>Eukaryota</taxon>
        <taxon>Metazoa</taxon>
        <taxon>Ecdysozoa</taxon>
        <taxon>Nematoda</taxon>
        <taxon>Chromadorea</taxon>
        <taxon>Rhabditida</taxon>
        <taxon>Rhabditina</taxon>
        <taxon>Rhabditomorpha</taxon>
        <taxon>Strongyloidea</taxon>
        <taxon>Metastrongylidae</taxon>
        <taxon>Dictyocaulus</taxon>
    </lineage>
</organism>